<dbReference type="EMBL" id="GBHO01029058">
    <property type="protein sequence ID" value="JAG14546.1"/>
    <property type="molecule type" value="Transcribed_RNA"/>
</dbReference>
<gene>
    <name evidence="2" type="ORF">CM83_35406</name>
</gene>
<dbReference type="InterPro" id="IPR004244">
    <property type="entry name" value="Transposase_22"/>
</dbReference>
<name>A0A0A9X4G9_LYGHE</name>
<dbReference type="PANTHER" id="PTHR11505">
    <property type="entry name" value="L1 TRANSPOSABLE ELEMENT-RELATED"/>
    <property type="match status" value="1"/>
</dbReference>
<feature type="region of interest" description="Disordered" evidence="1">
    <location>
        <begin position="63"/>
        <end position="87"/>
    </location>
</feature>
<dbReference type="AlphaFoldDB" id="A0A0A9X4G9"/>
<reference evidence="2" key="2">
    <citation type="submission" date="2014-07" db="EMBL/GenBank/DDBJ databases">
        <authorList>
            <person name="Hull J."/>
        </authorList>
    </citation>
    <scope>NUCLEOTIDE SEQUENCE</scope>
</reference>
<evidence type="ECO:0000256" key="1">
    <source>
        <dbReference type="SAM" id="MobiDB-lite"/>
    </source>
</evidence>
<protein>
    <submittedName>
        <fullName evidence="2">Uncharacterized protein</fullName>
    </submittedName>
</protein>
<proteinExistence type="predicted"/>
<accession>A0A0A9X4G9</accession>
<reference evidence="2" key="1">
    <citation type="journal article" date="2014" name="PLoS ONE">
        <title>Transcriptome-Based Identification of ABC Transporters in the Western Tarnished Plant Bug Lygus hesperus.</title>
        <authorList>
            <person name="Hull J.J."/>
            <person name="Chaney K."/>
            <person name="Geib S.M."/>
            <person name="Fabrick J.A."/>
            <person name="Brent C.S."/>
            <person name="Walsh D."/>
            <person name="Lavine L.C."/>
        </authorList>
    </citation>
    <scope>NUCLEOTIDE SEQUENCE</scope>
</reference>
<dbReference type="Gene3D" id="3.30.70.1820">
    <property type="entry name" value="L1 transposable element, RRM domain"/>
    <property type="match status" value="1"/>
</dbReference>
<evidence type="ECO:0000313" key="2">
    <source>
        <dbReference type="EMBL" id="JAG14546.1"/>
    </source>
</evidence>
<organism evidence="2">
    <name type="scientific">Lygus hesperus</name>
    <name type="common">Western plant bug</name>
    <dbReference type="NCBI Taxonomy" id="30085"/>
    <lineage>
        <taxon>Eukaryota</taxon>
        <taxon>Metazoa</taxon>
        <taxon>Ecdysozoa</taxon>
        <taxon>Arthropoda</taxon>
        <taxon>Hexapoda</taxon>
        <taxon>Insecta</taxon>
        <taxon>Pterygota</taxon>
        <taxon>Neoptera</taxon>
        <taxon>Paraneoptera</taxon>
        <taxon>Hemiptera</taxon>
        <taxon>Heteroptera</taxon>
        <taxon>Panheteroptera</taxon>
        <taxon>Cimicomorpha</taxon>
        <taxon>Miridae</taxon>
        <taxon>Mirini</taxon>
        <taxon>Lygus</taxon>
    </lineage>
</organism>
<sequence>MNCARCGDPLPSDELHATCSAVKDKSCVYHFACTTVSQRTYVQWGTAKQSAWVCPKHREIKKKIGGKGDTSDTDSIKSGGENLDGEEDSPKILHEIRKLFNAKFAEQTELFNKSFEGLKKDIGVQAKRIVELETANLELRKENKELKSEINNLWQISDKNDIELRRNNLIVRGVPEEEEENLDEILTDLAAFLETDLNVERDVDELFRLPARSAGPRPILVKLACRKRRDHLLEQSWKKKPTTHDINFSGEEEKIPIYLNEHLSQRASEILKKATGLKREGTIQAFRVRKGYIQVKHTHRDRFEIIRNLKELNSPPRTTPQSSKNS</sequence>